<protein>
    <submittedName>
        <fullName evidence="2">Uncharacterized protein</fullName>
    </submittedName>
</protein>
<accession>A0A9P6AZH6</accession>
<sequence length="217" mass="22254">MVPYKEGKFKATVLIREHIPPKQGLALARQAPSSKDLTMGSRIQHFIRYTSSPAGPRADTPPPNRDRGSQPSPTSQYDPAAQHGPNAWPGPAAQQGPPVRQGPNNQPTSTADQGLLKLSLGDGGHATHPTLAIGGPGNQLGPRGAGRDTLGLVTALKTKGQPLSAAIGGEGGGADLPSLITLLREVKDQKNVDIHFGNGGNATSGNAAGGNATSRPN</sequence>
<gene>
    <name evidence="2" type="ORF">BS47DRAFT_1484927</name>
</gene>
<organism evidence="2 3">
    <name type="scientific">Hydnum rufescens UP504</name>
    <dbReference type="NCBI Taxonomy" id="1448309"/>
    <lineage>
        <taxon>Eukaryota</taxon>
        <taxon>Fungi</taxon>
        <taxon>Dikarya</taxon>
        <taxon>Basidiomycota</taxon>
        <taxon>Agaricomycotina</taxon>
        <taxon>Agaricomycetes</taxon>
        <taxon>Cantharellales</taxon>
        <taxon>Hydnaceae</taxon>
        <taxon>Hydnum</taxon>
    </lineage>
</organism>
<dbReference type="Proteomes" id="UP000886523">
    <property type="component" value="Unassembled WGS sequence"/>
</dbReference>
<reference evidence="2" key="1">
    <citation type="journal article" date="2020" name="Nat. Commun.">
        <title>Large-scale genome sequencing of mycorrhizal fungi provides insights into the early evolution of symbiotic traits.</title>
        <authorList>
            <person name="Miyauchi S."/>
            <person name="Kiss E."/>
            <person name="Kuo A."/>
            <person name="Drula E."/>
            <person name="Kohler A."/>
            <person name="Sanchez-Garcia M."/>
            <person name="Morin E."/>
            <person name="Andreopoulos B."/>
            <person name="Barry K.W."/>
            <person name="Bonito G."/>
            <person name="Buee M."/>
            <person name="Carver A."/>
            <person name="Chen C."/>
            <person name="Cichocki N."/>
            <person name="Clum A."/>
            <person name="Culley D."/>
            <person name="Crous P.W."/>
            <person name="Fauchery L."/>
            <person name="Girlanda M."/>
            <person name="Hayes R.D."/>
            <person name="Keri Z."/>
            <person name="LaButti K."/>
            <person name="Lipzen A."/>
            <person name="Lombard V."/>
            <person name="Magnuson J."/>
            <person name="Maillard F."/>
            <person name="Murat C."/>
            <person name="Nolan M."/>
            <person name="Ohm R.A."/>
            <person name="Pangilinan J."/>
            <person name="Pereira M.F."/>
            <person name="Perotto S."/>
            <person name="Peter M."/>
            <person name="Pfister S."/>
            <person name="Riley R."/>
            <person name="Sitrit Y."/>
            <person name="Stielow J.B."/>
            <person name="Szollosi G."/>
            <person name="Zifcakova L."/>
            <person name="Stursova M."/>
            <person name="Spatafora J.W."/>
            <person name="Tedersoo L."/>
            <person name="Vaario L.M."/>
            <person name="Yamada A."/>
            <person name="Yan M."/>
            <person name="Wang P."/>
            <person name="Xu J."/>
            <person name="Bruns T."/>
            <person name="Baldrian P."/>
            <person name="Vilgalys R."/>
            <person name="Dunand C."/>
            <person name="Henrissat B."/>
            <person name="Grigoriev I.V."/>
            <person name="Hibbett D."/>
            <person name="Nagy L.G."/>
            <person name="Martin F.M."/>
        </authorList>
    </citation>
    <scope>NUCLEOTIDE SEQUENCE</scope>
    <source>
        <strain evidence="2">UP504</strain>
    </source>
</reference>
<name>A0A9P6AZH6_9AGAM</name>
<dbReference type="EMBL" id="MU128958">
    <property type="protein sequence ID" value="KAF9514664.1"/>
    <property type="molecule type" value="Genomic_DNA"/>
</dbReference>
<evidence type="ECO:0000256" key="1">
    <source>
        <dbReference type="SAM" id="MobiDB-lite"/>
    </source>
</evidence>
<feature type="region of interest" description="Disordered" evidence="1">
    <location>
        <begin position="197"/>
        <end position="217"/>
    </location>
</feature>
<feature type="region of interest" description="Disordered" evidence="1">
    <location>
        <begin position="48"/>
        <end position="140"/>
    </location>
</feature>
<keyword evidence="3" id="KW-1185">Reference proteome</keyword>
<dbReference type="AlphaFoldDB" id="A0A9P6AZH6"/>
<feature type="compositionally biased region" description="Low complexity" evidence="1">
    <location>
        <begin position="203"/>
        <end position="217"/>
    </location>
</feature>
<evidence type="ECO:0000313" key="3">
    <source>
        <dbReference type="Proteomes" id="UP000886523"/>
    </source>
</evidence>
<proteinExistence type="predicted"/>
<evidence type="ECO:0000313" key="2">
    <source>
        <dbReference type="EMBL" id="KAF9514664.1"/>
    </source>
</evidence>
<feature type="compositionally biased region" description="Low complexity" evidence="1">
    <location>
        <begin position="84"/>
        <end position="103"/>
    </location>
</feature>
<comment type="caution">
    <text evidence="2">The sequence shown here is derived from an EMBL/GenBank/DDBJ whole genome shotgun (WGS) entry which is preliminary data.</text>
</comment>